<comment type="caution">
    <text evidence="1">The sequence shown here is derived from an EMBL/GenBank/DDBJ whole genome shotgun (WGS) entry which is preliminary data.</text>
</comment>
<gene>
    <name evidence="1" type="ORF">SCF082_LOCUS1495</name>
</gene>
<reference evidence="1 2" key="1">
    <citation type="submission" date="2024-02" db="EMBL/GenBank/DDBJ databases">
        <authorList>
            <person name="Chen Y."/>
            <person name="Shah S."/>
            <person name="Dougan E. K."/>
            <person name="Thang M."/>
            <person name="Chan C."/>
        </authorList>
    </citation>
    <scope>NUCLEOTIDE SEQUENCE [LARGE SCALE GENOMIC DNA]</scope>
</reference>
<proteinExistence type="predicted"/>
<name>A0ABP0HFP2_9DINO</name>
<organism evidence="1 2">
    <name type="scientific">Durusdinium trenchii</name>
    <dbReference type="NCBI Taxonomy" id="1381693"/>
    <lineage>
        <taxon>Eukaryota</taxon>
        <taxon>Sar</taxon>
        <taxon>Alveolata</taxon>
        <taxon>Dinophyceae</taxon>
        <taxon>Suessiales</taxon>
        <taxon>Symbiodiniaceae</taxon>
        <taxon>Durusdinium</taxon>
    </lineage>
</organism>
<dbReference type="EMBL" id="CAXAMM010000731">
    <property type="protein sequence ID" value="CAK8988697.1"/>
    <property type="molecule type" value="Genomic_DNA"/>
</dbReference>
<sequence>VPIPQDLVDGMQPSFSARDLTMLAHAFCKSRHRSQIFSLISRAAEPVMPNFTAKELQSLLVSMARAHHSDAALLDGISLQAQRCIAQFSAEALALTLRGMAFFGRRDDPLFTRALLELPRVLESARPADVAALCSSFAAAQVESRFLFDLVSPLVLEKAPALSATEWVLLLRSYATLEHRDEMFLSALELHLK</sequence>
<evidence type="ECO:0000313" key="1">
    <source>
        <dbReference type="EMBL" id="CAK8988697.1"/>
    </source>
</evidence>
<feature type="non-terminal residue" evidence="1">
    <location>
        <position position="193"/>
    </location>
</feature>
<dbReference type="Proteomes" id="UP001642464">
    <property type="component" value="Unassembled WGS sequence"/>
</dbReference>
<feature type="non-terminal residue" evidence="1">
    <location>
        <position position="1"/>
    </location>
</feature>
<keyword evidence="2" id="KW-1185">Reference proteome</keyword>
<accession>A0ABP0HFP2</accession>
<evidence type="ECO:0000313" key="2">
    <source>
        <dbReference type="Proteomes" id="UP001642464"/>
    </source>
</evidence>
<protein>
    <submittedName>
        <fullName evidence="1">Protein NLRC3</fullName>
    </submittedName>
</protein>